<evidence type="ECO:0000256" key="1">
    <source>
        <dbReference type="SAM" id="MobiDB-lite"/>
    </source>
</evidence>
<dbReference type="AlphaFoldDB" id="A0A4P6ME02"/>
<evidence type="ECO:0000256" key="2">
    <source>
        <dbReference type="SAM" id="Phobius"/>
    </source>
</evidence>
<dbReference type="EMBL" id="CP035949">
    <property type="protein sequence ID" value="QBF23871.1"/>
    <property type="molecule type" value="Genomic_DNA"/>
</dbReference>
<dbReference type="Proteomes" id="UP000289726">
    <property type="component" value="Chromosome"/>
</dbReference>
<organism evidence="3 4">
    <name type="scientific">'Catharanthus roseus' aster yellows phytoplasma</name>
    <dbReference type="NCBI Taxonomy" id="1193712"/>
    <lineage>
        <taxon>Bacteria</taxon>
        <taxon>Bacillati</taxon>
        <taxon>Mycoplasmatota</taxon>
        <taxon>Mollicutes</taxon>
        <taxon>Acholeplasmatales</taxon>
        <taxon>Acholeplasmataceae</taxon>
        <taxon>Candidatus Phytoplasma</taxon>
        <taxon>16SrI (Aster yellows group)</taxon>
    </lineage>
</organism>
<keyword evidence="2" id="KW-1133">Transmembrane helix</keyword>
<gene>
    <name evidence="3" type="ORF">EXT02_01530</name>
</gene>
<proteinExistence type="predicted"/>
<reference evidence="3 4" key="1">
    <citation type="submission" date="2019-02" db="EMBL/GenBank/DDBJ databases">
        <title>Draft Genome Sequence of Maize Bushy Stunt-like Phytoplasma group 16SrI-B (Aster yellows) in South Africa.</title>
        <authorList>
            <person name="Coetzee B."/>
            <person name="Douglas-Smit N."/>
            <person name="Maree H.J."/>
            <person name="Burger J.T."/>
            <person name="Kruger K."/>
            <person name="Pietersen G."/>
        </authorList>
    </citation>
    <scope>NUCLEOTIDE SEQUENCE [LARGE SCALE GENOMIC DNA]</scope>
    <source>
        <strain evidence="3 4">De Villa</strain>
    </source>
</reference>
<sequence>MKMPSFKKEIIIVIIIFSILLIIFGWLGWQNNFFALEASQNSNKNTSLSSKNFNYNDLQDLPKNQNEKIEEQAPEAKENNLDNPNQKGKKTFYPQITEIEENEEIKETPKYRPKATPKPNQNNNTQTIKKNPHLQKAKNKIKVMQKKLVYQNQKIIDLKEQILLLENEKNKPKELDNQFSDQIKPQLESQIQGMNIYNVYLGKKSDKDMALEWLRKNFSNQHYRINFSYGLYNSQIIQSTVFFDSRIKEPIPQNLLLVYFDGGKRNKDNNCYSLEALKTLGNGAQNMYILWQDESPFNDKNFIQNNFCTDLIYEKGCFLGGPSYLDVKHIALKNINTNEIIATFPVKCKIEVPCLLDGLNLELKFPFYNYKIEGLLSNTHIKSLRKIDVYCKHTGQSKTLFYKI</sequence>
<keyword evidence="4" id="KW-1185">Reference proteome</keyword>
<keyword evidence="2" id="KW-0472">Membrane</keyword>
<evidence type="ECO:0000313" key="4">
    <source>
        <dbReference type="Proteomes" id="UP000289726"/>
    </source>
</evidence>
<feature type="compositionally biased region" description="Low complexity" evidence="1">
    <location>
        <begin position="117"/>
        <end position="129"/>
    </location>
</feature>
<feature type="region of interest" description="Disordered" evidence="1">
    <location>
        <begin position="74"/>
        <end position="136"/>
    </location>
</feature>
<accession>A0A4P6ME02</accession>
<feature type="transmembrane region" description="Helical" evidence="2">
    <location>
        <begin position="12"/>
        <end position="29"/>
    </location>
</feature>
<keyword evidence="2" id="KW-0812">Transmembrane</keyword>
<evidence type="ECO:0000313" key="3">
    <source>
        <dbReference type="EMBL" id="QBF23871.1"/>
    </source>
</evidence>
<name>A0A4P6ME02_9MOLU</name>
<protein>
    <submittedName>
        <fullName evidence="3">Uncharacterized protein</fullName>
    </submittedName>
</protein>